<evidence type="ECO:0000259" key="4">
    <source>
        <dbReference type="Pfam" id="PF00891"/>
    </source>
</evidence>
<dbReference type="InterPro" id="IPR001077">
    <property type="entry name" value="COMT_C"/>
</dbReference>
<reference evidence="6 7" key="1">
    <citation type="submission" date="2016-03" db="EMBL/GenBank/DDBJ databases">
        <title>Comparative genomics of Pseudogymnoascus destructans, the fungus causing white-nose syndrome of bats.</title>
        <authorList>
            <person name="Palmer J.M."/>
            <person name="Drees K.P."/>
            <person name="Foster J.T."/>
            <person name="Lindner D.L."/>
        </authorList>
    </citation>
    <scope>NUCLEOTIDE SEQUENCE [LARGE SCALE GENOMIC DNA]</scope>
    <source>
        <strain evidence="6 7">UAMH 10579</strain>
    </source>
</reference>
<dbReference type="Pfam" id="PF08100">
    <property type="entry name" value="Dimerisation"/>
    <property type="match status" value="1"/>
</dbReference>
<dbReference type="InterPro" id="IPR012967">
    <property type="entry name" value="COMT_dimerisation"/>
</dbReference>
<reference evidence="7" key="2">
    <citation type="journal article" date="2018" name="Nat. Commun.">
        <title>Extreme sensitivity to ultraviolet light in the fungal pathogen causing white-nose syndrome of bats.</title>
        <authorList>
            <person name="Palmer J.M."/>
            <person name="Drees K.P."/>
            <person name="Foster J.T."/>
            <person name="Lindner D.L."/>
        </authorList>
    </citation>
    <scope>NUCLEOTIDE SEQUENCE [LARGE SCALE GENOMIC DNA]</scope>
    <source>
        <strain evidence="7">UAMH 10579</strain>
    </source>
</reference>
<evidence type="ECO:0000259" key="5">
    <source>
        <dbReference type="Pfam" id="PF08100"/>
    </source>
</evidence>
<dbReference type="GO" id="GO:0046983">
    <property type="term" value="F:protein dimerization activity"/>
    <property type="evidence" value="ECO:0007669"/>
    <property type="project" value="InterPro"/>
</dbReference>
<evidence type="ECO:0000256" key="1">
    <source>
        <dbReference type="ARBA" id="ARBA00022603"/>
    </source>
</evidence>
<keyword evidence="2" id="KW-0808">Transferase</keyword>
<evidence type="ECO:0000313" key="7">
    <source>
        <dbReference type="Proteomes" id="UP000091956"/>
    </source>
</evidence>
<protein>
    <submittedName>
        <fullName evidence="6">Uncharacterized protein</fullName>
    </submittedName>
</protein>
<dbReference type="InterPro" id="IPR016461">
    <property type="entry name" value="COMT-like"/>
</dbReference>
<evidence type="ECO:0000256" key="3">
    <source>
        <dbReference type="ARBA" id="ARBA00022691"/>
    </source>
</evidence>
<dbReference type="InterPro" id="IPR036388">
    <property type="entry name" value="WH-like_DNA-bd_sf"/>
</dbReference>
<keyword evidence="7" id="KW-1185">Reference proteome</keyword>
<dbReference type="GO" id="GO:0008171">
    <property type="term" value="F:O-methyltransferase activity"/>
    <property type="evidence" value="ECO:0007669"/>
    <property type="project" value="InterPro"/>
</dbReference>
<feature type="domain" description="O-methyltransferase dimerisation" evidence="5">
    <location>
        <begin position="76"/>
        <end position="152"/>
    </location>
</feature>
<accession>A0A1B8GNU5</accession>
<dbReference type="OrthoDB" id="1535081at2759"/>
<dbReference type="InterPro" id="IPR036390">
    <property type="entry name" value="WH_DNA-bd_sf"/>
</dbReference>
<dbReference type="AlphaFoldDB" id="A0A1B8GNU5"/>
<gene>
    <name evidence="6" type="ORF">VE01_04521</name>
</gene>
<name>A0A1B8GNU5_9PEZI</name>
<dbReference type="PROSITE" id="PS51683">
    <property type="entry name" value="SAM_OMT_II"/>
    <property type="match status" value="1"/>
</dbReference>
<sequence>MEKTPESVAQEIAAIRQSLKEVSAAVDRYAEIATKNVSQAGTTAAGEVSESHTALFMESHKFMRTARGPLDMVFSHSENSSHSGALRAVMEMGVFDAIPLDGSTTATELAEKLNADKNLLVRLMRCVTIVGPFAELGPEEYAHTAYSKMYLVPEIKGLFKLMYDEFAPPNTKMYEFFREQGFQTPNSEVINPYCFAHKTGDQSIWEYLGQRPDRLSALNFGMAAQSEAASWTVGIFPFGSELRKVETTDETVLLIDIGGGKGHVTKQIRALTEGVKGKIILQERPEVLAEITDPLPGIEKMEYDFFKPQTVKGAQIYYIRRCLHDWSDTDCVRILKNTASAMTPGVSRLLISEIVLPATGADVEAGWMDMTMLSVSGSERDEGHWSRLLAEAGLKMERTYHAPGTNYGAVEAYLA</sequence>
<dbReference type="PANTHER" id="PTHR43712:SF1">
    <property type="entry name" value="HYPOTHETICAL O-METHYLTRANSFERASE (EUROFUNG)-RELATED"/>
    <property type="match status" value="1"/>
</dbReference>
<dbReference type="SUPFAM" id="SSF53335">
    <property type="entry name" value="S-adenosyl-L-methionine-dependent methyltransferases"/>
    <property type="match status" value="1"/>
</dbReference>
<dbReference type="Proteomes" id="UP000091956">
    <property type="component" value="Unassembled WGS sequence"/>
</dbReference>
<dbReference type="GO" id="GO:0032259">
    <property type="term" value="P:methylation"/>
    <property type="evidence" value="ECO:0007669"/>
    <property type="project" value="UniProtKB-KW"/>
</dbReference>
<evidence type="ECO:0000256" key="2">
    <source>
        <dbReference type="ARBA" id="ARBA00022679"/>
    </source>
</evidence>
<dbReference type="InterPro" id="IPR029063">
    <property type="entry name" value="SAM-dependent_MTases_sf"/>
</dbReference>
<keyword evidence="1" id="KW-0489">Methyltransferase</keyword>
<dbReference type="EMBL" id="KV460221">
    <property type="protein sequence ID" value="OBT97506.1"/>
    <property type="molecule type" value="Genomic_DNA"/>
</dbReference>
<organism evidence="6 7">
    <name type="scientific">Pseudogymnoascus verrucosus</name>
    <dbReference type="NCBI Taxonomy" id="342668"/>
    <lineage>
        <taxon>Eukaryota</taxon>
        <taxon>Fungi</taxon>
        <taxon>Dikarya</taxon>
        <taxon>Ascomycota</taxon>
        <taxon>Pezizomycotina</taxon>
        <taxon>Leotiomycetes</taxon>
        <taxon>Thelebolales</taxon>
        <taxon>Thelebolaceae</taxon>
        <taxon>Pseudogymnoascus</taxon>
    </lineage>
</organism>
<dbReference type="Pfam" id="PF00891">
    <property type="entry name" value="Methyltransf_2"/>
    <property type="match status" value="1"/>
</dbReference>
<dbReference type="RefSeq" id="XP_018131239.1">
    <property type="nucleotide sequence ID" value="XM_018273993.2"/>
</dbReference>
<keyword evidence="3" id="KW-0949">S-adenosyl-L-methionine</keyword>
<dbReference type="Gene3D" id="3.40.50.150">
    <property type="entry name" value="Vaccinia Virus protein VP39"/>
    <property type="match status" value="1"/>
</dbReference>
<feature type="domain" description="O-methyltransferase C-terminal" evidence="4">
    <location>
        <begin position="242"/>
        <end position="394"/>
    </location>
</feature>
<evidence type="ECO:0000313" key="6">
    <source>
        <dbReference type="EMBL" id="OBT97506.1"/>
    </source>
</evidence>
<dbReference type="SUPFAM" id="SSF46785">
    <property type="entry name" value="Winged helix' DNA-binding domain"/>
    <property type="match status" value="1"/>
</dbReference>
<proteinExistence type="predicted"/>
<dbReference type="Gene3D" id="1.10.10.10">
    <property type="entry name" value="Winged helix-like DNA-binding domain superfamily/Winged helix DNA-binding domain"/>
    <property type="match status" value="1"/>
</dbReference>
<dbReference type="GeneID" id="28837907"/>
<dbReference type="PANTHER" id="PTHR43712">
    <property type="entry name" value="PUTATIVE (AFU_ORTHOLOGUE AFUA_4G14580)-RELATED"/>
    <property type="match status" value="1"/>
</dbReference>